<evidence type="ECO:0000313" key="1">
    <source>
        <dbReference type="EMBL" id="GAA4245234.1"/>
    </source>
</evidence>
<organism evidence="1 2">
    <name type="scientific">Dactylosporangium darangshiense</name>
    <dbReference type="NCBI Taxonomy" id="579108"/>
    <lineage>
        <taxon>Bacteria</taxon>
        <taxon>Bacillati</taxon>
        <taxon>Actinomycetota</taxon>
        <taxon>Actinomycetes</taxon>
        <taxon>Micromonosporales</taxon>
        <taxon>Micromonosporaceae</taxon>
        <taxon>Dactylosporangium</taxon>
    </lineage>
</organism>
<dbReference type="EMBL" id="BAABAT010000002">
    <property type="protein sequence ID" value="GAA4245234.1"/>
    <property type="molecule type" value="Genomic_DNA"/>
</dbReference>
<evidence type="ECO:0000313" key="2">
    <source>
        <dbReference type="Proteomes" id="UP001500620"/>
    </source>
</evidence>
<sequence length="91" mass="9647">MQQTAARVGAVAQRRFEQPPADAAALLARPDVQFASTLFATASRWSAVQRARGLTAVAESAAQVGSGKRNATFRWAGRREAALRVPILSGP</sequence>
<proteinExistence type="predicted"/>
<comment type="caution">
    <text evidence="1">The sequence shown here is derived from an EMBL/GenBank/DDBJ whole genome shotgun (WGS) entry which is preliminary data.</text>
</comment>
<name>A0ABP8CZ92_9ACTN</name>
<dbReference type="Proteomes" id="UP001500620">
    <property type="component" value="Unassembled WGS sequence"/>
</dbReference>
<reference evidence="2" key="1">
    <citation type="journal article" date="2019" name="Int. J. Syst. Evol. Microbiol.">
        <title>The Global Catalogue of Microorganisms (GCM) 10K type strain sequencing project: providing services to taxonomists for standard genome sequencing and annotation.</title>
        <authorList>
            <consortium name="The Broad Institute Genomics Platform"/>
            <consortium name="The Broad Institute Genome Sequencing Center for Infectious Disease"/>
            <person name="Wu L."/>
            <person name="Ma J."/>
        </authorList>
    </citation>
    <scope>NUCLEOTIDE SEQUENCE [LARGE SCALE GENOMIC DNA]</scope>
    <source>
        <strain evidence="2">JCM 17441</strain>
    </source>
</reference>
<gene>
    <name evidence="1" type="ORF">GCM10022255_011740</name>
</gene>
<accession>A0ABP8CZ92</accession>
<protein>
    <submittedName>
        <fullName evidence="1">Uncharacterized protein</fullName>
    </submittedName>
</protein>
<keyword evidence="2" id="KW-1185">Reference proteome</keyword>